<dbReference type="AlphaFoldDB" id="A0A1Y1BEX7"/>
<dbReference type="Proteomes" id="UP000218432">
    <property type="component" value="Chromosome 1"/>
</dbReference>
<evidence type="ECO:0000313" key="2">
    <source>
        <dbReference type="Proteomes" id="UP000218432"/>
    </source>
</evidence>
<dbReference type="EMBL" id="AP018111">
    <property type="protein sequence ID" value="BAX58364.1"/>
    <property type="molecule type" value="Genomic_DNA"/>
</dbReference>
<name>A0A1Y1BEX7_9BURK</name>
<proteinExistence type="predicted"/>
<sequence length="68" mass="7831">MQTYGSACVLVITTRPKQLGENVDLLHHRIGIRAAGAVQCIANIENRPLQFARQYRARRRWRLVLSDE</sequence>
<organism evidence="1 2">
    <name type="scientific">Burkholderia stabilis</name>
    <dbReference type="NCBI Taxonomy" id="95485"/>
    <lineage>
        <taxon>Bacteria</taxon>
        <taxon>Pseudomonadati</taxon>
        <taxon>Pseudomonadota</taxon>
        <taxon>Betaproteobacteria</taxon>
        <taxon>Burkholderiales</taxon>
        <taxon>Burkholderiaceae</taxon>
        <taxon>Burkholderia</taxon>
        <taxon>Burkholderia cepacia complex</taxon>
    </lineage>
</organism>
<evidence type="ECO:0000313" key="1">
    <source>
        <dbReference type="EMBL" id="BAX58364.1"/>
    </source>
</evidence>
<gene>
    <name evidence="1" type="ORF">BSFP_011780</name>
</gene>
<protein>
    <submittedName>
        <fullName evidence="1">Uncharacterized protein</fullName>
    </submittedName>
</protein>
<accession>A0A1Y1BEX7</accession>
<reference evidence="1 2" key="1">
    <citation type="journal article" date="2017" name="Genome Announc.">
        <title>Complete Genome Sequence of Burkholderia stabilis FERMP-21014.</title>
        <authorList>
            <person name="Konishi K."/>
            <person name="Kumagai T."/>
            <person name="Sakasegawa S."/>
            <person name="Tamura T."/>
        </authorList>
    </citation>
    <scope>NUCLEOTIDE SEQUENCE [LARGE SCALE GENOMIC DNA]</scope>
    <source>
        <strain evidence="1 2">FERMP-21014</strain>
    </source>
</reference>